<evidence type="ECO:0008006" key="4">
    <source>
        <dbReference type="Google" id="ProtNLM"/>
    </source>
</evidence>
<dbReference type="Proteomes" id="UP000292346">
    <property type="component" value="Unassembled WGS sequence"/>
</dbReference>
<keyword evidence="1" id="KW-0472">Membrane</keyword>
<dbReference type="Pfam" id="PF09656">
    <property type="entry name" value="PGPGW"/>
    <property type="match status" value="1"/>
</dbReference>
<feature type="transmembrane region" description="Helical" evidence="1">
    <location>
        <begin position="115"/>
        <end position="136"/>
    </location>
</feature>
<sequence>MNARYAGAVAEKQSPDRTDHNITLDAADDRWEWRRRIRENPKKLLFYRIAVGVLGGLLIIAAPLTGWLPGPGGIPLFIAGLAVLASEFEWAQRLLYRVKDWVKALTAWTGKQPAWLKALGTLALFVCVLVAIWLYMAVLGVPGWLPDSWESFLHKLPLLG</sequence>
<dbReference type="OrthoDB" id="3295542at2"/>
<name>A0A4R0HCI6_9ACTN</name>
<evidence type="ECO:0000313" key="2">
    <source>
        <dbReference type="EMBL" id="TCC08747.1"/>
    </source>
</evidence>
<feature type="transmembrane region" description="Helical" evidence="1">
    <location>
        <begin position="45"/>
        <end position="68"/>
    </location>
</feature>
<feature type="transmembrane region" description="Helical" evidence="1">
    <location>
        <begin position="74"/>
        <end position="95"/>
    </location>
</feature>
<keyword evidence="1" id="KW-0812">Transmembrane</keyword>
<organism evidence="2 3">
    <name type="scientific">Kribbella soli</name>
    <dbReference type="NCBI Taxonomy" id="1124743"/>
    <lineage>
        <taxon>Bacteria</taxon>
        <taxon>Bacillati</taxon>
        <taxon>Actinomycetota</taxon>
        <taxon>Actinomycetes</taxon>
        <taxon>Propionibacteriales</taxon>
        <taxon>Kribbellaceae</taxon>
        <taxon>Kribbella</taxon>
    </lineage>
</organism>
<dbReference type="AlphaFoldDB" id="A0A4R0HCI6"/>
<dbReference type="InterPro" id="IPR019099">
    <property type="entry name" value="Uncharacterised_PGPGW_TM"/>
</dbReference>
<evidence type="ECO:0000256" key="1">
    <source>
        <dbReference type="SAM" id="Phobius"/>
    </source>
</evidence>
<reference evidence="2 3" key="1">
    <citation type="submission" date="2019-02" db="EMBL/GenBank/DDBJ databases">
        <title>Kribbella capetownensis sp. nov. and Kribbella speibonae sp. nov., isolated from soil.</title>
        <authorList>
            <person name="Curtis S.M."/>
            <person name="Norton I."/>
            <person name="Everest G.J."/>
            <person name="Meyers P.R."/>
        </authorList>
    </citation>
    <scope>NUCLEOTIDE SEQUENCE [LARGE SCALE GENOMIC DNA]</scope>
    <source>
        <strain evidence="2 3">KCTC 29219</strain>
    </source>
</reference>
<dbReference type="EMBL" id="SJJZ01000002">
    <property type="protein sequence ID" value="TCC08747.1"/>
    <property type="molecule type" value="Genomic_DNA"/>
</dbReference>
<evidence type="ECO:0000313" key="3">
    <source>
        <dbReference type="Proteomes" id="UP000292346"/>
    </source>
</evidence>
<keyword evidence="3" id="KW-1185">Reference proteome</keyword>
<accession>A0A4R0HCI6</accession>
<comment type="caution">
    <text evidence="2">The sequence shown here is derived from an EMBL/GenBank/DDBJ whole genome shotgun (WGS) entry which is preliminary data.</text>
</comment>
<gene>
    <name evidence="2" type="ORF">E0H45_16285</name>
</gene>
<proteinExistence type="predicted"/>
<keyword evidence="1" id="KW-1133">Transmembrane helix</keyword>
<protein>
    <recommendedName>
        <fullName evidence="4">TIGR02611 family protein</fullName>
    </recommendedName>
</protein>